<dbReference type="Gene3D" id="3.30.300.180">
    <property type="match status" value="1"/>
</dbReference>
<evidence type="ECO:0000313" key="4">
    <source>
        <dbReference type="Proteomes" id="UP000609346"/>
    </source>
</evidence>
<comment type="caution">
    <text evidence="3">The sequence shown here is derived from an EMBL/GenBank/DDBJ whole genome shotgun (WGS) entry which is preliminary data.</text>
</comment>
<dbReference type="SMART" id="SM00530">
    <property type="entry name" value="HTH_XRE"/>
    <property type="match status" value="1"/>
</dbReference>
<name>A0ABR8MZ16_9BACL</name>
<keyword evidence="1" id="KW-0238">DNA-binding</keyword>
<keyword evidence="4" id="KW-1185">Reference proteome</keyword>
<protein>
    <submittedName>
        <fullName evidence="3">Helix-turn-helix domain-containing protein</fullName>
    </submittedName>
</protein>
<feature type="domain" description="HTH cro/C1-type" evidence="2">
    <location>
        <begin position="11"/>
        <end position="65"/>
    </location>
</feature>
<gene>
    <name evidence="3" type="ORF">H8B09_13480</name>
</gene>
<proteinExistence type="predicted"/>
<dbReference type="InterPro" id="IPR038454">
    <property type="entry name" value="DnaA_N_sf"/>
</dbReference>
<dbReference type="InterPro" id="IPR001387">
    <property type="entry name" value="Cro/C1-type_HTH"/>
</dbReference>
<dbReference type="RefSeq" id="WP_191204057.1">
    <property type="nucleotide sequence ID" value="NZ_JACXZA010000003.1"/>
</dbReference>
<evidence type="ECO:0000313" key="3">
    <source>
        <dbReference type="EMBL" id="MBD3919769.1"/>
    </source>
</evidence>
<dbReference type="CDD" id="cd00093">
    <property type="entry name" value="HTH_XRE"/>
    <property type="match status" value="1"/>
</dbReference>
<dbReference type="InterPro" id="IPR024633">
    <property type="entry name" value="DnaA_N_dom"/>
</dbReference>
<accession>A0ABR8MZ16</accession>
<evidence type="ECO:0000256" key="1">
    <source>
        <dbReference type="ARBA" id="ARBA00023125"/>
    </source>
</evidence>
<dbReference type="Pfam" id="PF01381">
    <property type="entry name" value="HTH_3"/>
    <property type="match status" value="1"/>
</dbReference>
<reference evidence="3 4" key="1">
    <citation type="submission" date="2020-09" db="EMBL/GenBank/DDBJ databases">
        <title>Paenibacillus sp. strain PR3 16S rRNA gene Genome sequencing and assembly.</title>
        <authorList>
            <person name="Kim J."/>
        </authorList>
    </citation>
    <scope>NUCLEOTIDE SEQUENCE [LARGE SCALE GENOMIC DNA]</scope>
    <source>
        <strain evidence="3 4">PR3</strain>
    </source>
</reference>
<dbReference type="PANTHER" id="PTHR46558:SF4">
    <property type="entry name" value="DNA-BIDING PHAGE PROTEIN"/>
    <property type="match status" value="1"/>
</dbReference>
<dbReference type="InterPro" id="IPR010982">
    <property type="entry name" value="Lambda_DNA-bd_dom_sf"/>
</dbReference>
<dbReference type="Gene3D" id="1.10.260.40">
    <property type="entry name" value="lambda repressor-like DNA-binding domains"/>
    <property type="match status" value="1"/>
</dbReference>
<evidence type="ECO:0000259" key="2">
    <source>
        <dbReference type="PROSITE" id="PS50943"/>
    </source>
</evidence>
<dbReference type="SUPFAM" id="SSF47413">
    <property type="entry name" value="lambda repressor-like DNA-binding domains"/>
    <property type="match status" value="1"/>
</dbReference>
<dbReference type="EMBL" id="JACXZA010000003">
    <property type="protein sequence ID" value="MBD3919769.1"/>
    <property type="molecule type" value="Genomic_DNA"/>
</dbReference>
<dbReference type="Proteomes" id="UP000609346">
    <property type="component" value="Unassembled WGS sequence"/>
</dbReference>
<sequence>MVDPIVVGSNILAGRKRLGLSQTGLGDTLRVSHQAVSKWERGECLPDIDALVGLAGLFGSTIDELLRKREETEPIPAVQEDGVEIWRKVQDWMRERITEPSYRTHFEPTLAFIDENGELVVQCATPFQAQWLFTRYMHFILQALDESAVRPDLKLKFIHASKYGPDKHKARFQTDRISLGETNPK</sequence>
<dbReference type="PROSITE" id="PS50943">
    <property type="entry name" value="HTH_CROC1"/>
    <property type="match status" value="1"/>
</dbReference>
<dbReference type="Pfam" id="PF11638">
    <property type="entry name" value="DnaA_N"/>
    <property type="match status" value="1"/>
</dbReference>
<organism evidence="3 4">
    <name type="scientific">Paenibacillus terricola</name>
    <dbReference type="NCBI Taxonomy" id="2763503"/>
    <lineage>
        <taxon>Bacteria</taxon>
        <taxon>Bacillati</taxon>
        <taxon>Bacillota</taxon>
        <taxon>Bacilli</taxon>
        <taxon>Bacillales</taxon>
        <taxon>Paenibacillaceae</taxon>
        <taxon>Paenibacillus</taxon>
    </lineage>
</organism>
<dbReference type="PANTHER" id="PTHR46558">
    <property type="entry name" value="TRACRIPTIONAL REGULATORY PROTEIN-RELATED-RELATED"/>
    <property type="match status" value="1"/>
</dbReference>